<dbReference type="AlphaFoldDB" id="A0A1I7AM46"/>
<feature type="transmembrane region" description="Helical" evidence="5">
    <location>
        <begin position="206"/>
        <end position="228"/>
    </location>
</feature>
<dbReference type="CDD" id="cd17489">
    <property type="entry name" value="MFS_YfcJ_like"/>
    <property type="match status" value="1"/>
</dbReference>
<evidence type="ECO:0000313" key="8">
    <source>
        <dbReference type="Proteomes" id="UP000236454"/>
    </source>
</evidence>
<evidence type="ECO:0000313" key="7">
    <source>
        <dbReference type="EMBL" id="SFT76020.1"/>
    </source>
</evidence>
<keyword evidence="4 5" id="KW-0472">Membrane</keyword>
<dbReference type="SUPFAM" id="SSF103473">
    <property type="entry name" value="MFS general substrate transporter"/>
    <property type="match status" value="1"/>
</dbReference>
<dbReference type="EMBL" id="FPAS01000003">
    <property type="protein sequence ID" value="SFT76020.1"/>
    <property type="molecule type" value="Genomic_DNA"/>
</dbReference>
<evidence type="ECO:0000256" key="1">
    <source>
        <dbReference type="ARBA" id="ARBA00004141"/>
    </source>
</evidence>
<protein>
    <submittedName>
        <fullName evidence="7">Predicted arabinose efflux permease, MFS family</fullName>
    </submittedName>
</protein>
<keyword evidence="2 5" id="KW-0812">Transmembrane</keyword>
<dbReference type="PROSITE" id="PS00216">
    <property type="entry name" value="SUGAR_TRANSPORT_1"/>
    <property type="match status" value="1"/>
</dbReference>
<dbReference type="InterPro" id="IPR052714">
    <property type="entry name" value="MFS_Exporter"/>
</dbReference>
<dbReference type="OrthoDB" id="9812221at2"/>
<dbReference type="STRING" id="477690.SAMN05216474_2223"/>
<evidence type="ECO:0000256" key="4">
    <source>
        <dbReference type="ARBA" id="ARBA00023136"/>
    </source>
</evidence>
<evidence type="ECO:0000256" key="3">
    <source>
        <dbReference type="ARBA" id="ARBA00022989"/>
    </source>
</evidence>
<feature type="transmembrane region" description="Helical" evidence="5">
    <location>
        <begin position="293"/>
        <end position="314"/>
    </location>
</feature>
<dbReference type="GO" id="GO:0016020">
    <property type="term" value="C:membrane"/>
    <property type="evidence" value="ECO:0007669"/>
    <property type="project" value="UniProtKB-SubCell"/>
</dbReference>
<dbReference type="InterPro" id="IPR011701">
    <property type="entry name" value="MFS"/>
</dbReference>
<feature type="transmembrane region" description="Helical" evidence="5">
    <location>
        <begin position="269"/>
        <end position="287"/>
    </location>
</feature>
<dbReference type="PANTHER" id="PTHR23531:SF1">
    <property type="entry name" value="QUINOLENE RESISTANCE PROTEIN NORA"/>
    <property type="match status" value="1"/>
</dbReference>
<evidence type="ECO:0000256" key="2">
    <source>
        <dbReference type="ARBA" id="ARBA00022692"/>
    </source>
</evidence>
<evidence type="ECO:0000256" key="5">
    <source>
        <dbReference type="SAM" id="Phobius"/>
    </source>
</evidence>
<feature type="transmembrane region" description="Helical" evidence="5">
    <location>
        <begin position="7"/>
        <end position="26"/>
    </location>
</feature>
<dbReference type="Pfam" id="PF07690">
    <property type="entry name" value="MFS_1"/>
    <property type="match status" value="2"/>
</dbReference>
<organism evidence="7 8">
    <name type="scientific">Lishizhenia tianjinensis</name>
    <dbReference type="NCBI Taxonomy" id="477690"/>
    <lineage>
        <taxon>Bacteria</taxon>
        <taxon>Pseudomonadati</taxon>
        <taxon>Bacteroidota</taxon>
        <taxon>Flavobacteriia</taxon>
        <taxon>Flavobacteriales</taxon>
        <taxon>Crocinitomicaceae</taxon>
        <taxon>Lishizhenia</taxon>
    </lineage>
</organism>
<evidence type="ECO:0000259" key="6">
    <source>
        <dbReference type="PROSITE" id="PS50850"/>
    </source>
</evidence>
<dbReference type="Proteomes" id="UP000236454">
    <property type="component" value="Unassembled WGS sequence"/>
</dbReference>
<feature type="transmembrane region" description="Helical" evidence="5">
    <location>
        <begin position="240"/>
        <end position="257"/>
    </location>
</feature>
<dbReference type="InterPro" id="IPR020846">
    <property type="entry name" value="MFS_dom"/>
</dbReference>
<comment type="subcellular location">
    <subcellularLocation>
        <location evidence="1">Membrane</location>
        <topology evidence="1">Multi-pass membrane protein</topology>
    </subcellularLocation>
</comment>
<proteinExistence type="predicted"/>
<dbReference type="InterPro" id="IPR036259">
    <property type="entry name" value="MFS_trans_sf"/>
</dbReference>
<feature type="transmembrane region" description="Helical" evidence="5">
    <location>
        <begin position="72"/>
        <end position="95"/>
    </location>
</feature>
<dbReference type="RefSeq" id="WP_090249472.1">
    <property type="nucleotide sequence ID" value="NZ_FPAS01000003.1"/>
</dbReference>
<reference evidence="7 8" key="1">
    <citation type="submission" date="2016-10" db="EMBL/GenBank/DDBJ databases">
        <authorList>
            <person name="de Groot N.N."/>
        </authorList>
    </citation>
    <scope>NUCLEOTIDE SEQUENCE [LARGE SCALE GENOMIC DNA]</scope>
    <source>
        <strain evidence="7 8">CGMCC 1.7005</strain>
    </source>
</reference>
<dbReference type="PROSITE" id="PS50850">
    <property type="entry name" value="MFS"/>
    <property type="match status" value="1"/>
</dbReference>
<feature type="transmembrane region" description="Helical" evidence="5">
    <location>
        <begin position="161"/>
        <end position="179"/>
    </location>
</feature>
<keyword evidence="8" id="KW-1185">Reference proteome</keyword>
<feature type="transmembrane region" description="Helical" evidence="5">
    <location>
        <begin position="326"/>
        <end position="348"/>
    </location>
</feature>
<name>A0A1I7AM46_9FLAO</name>
<dbReference type="PANTHER" id="PTHR23531">
    <property type="entry name" value="QUINOLENE RESISTANCE PROTEIN NORA"/>
    <property type="match status" value="1"/>
</dbReference>
<feature type="transmembrane region" description="Helical" evidence="5">
    <location>
        <begin position="32"/>
        <end position="51"/>
    </location>
</feature>
<accession>A0A1I7AM46</accession>
<dbReference type="GO" id="GO:0022857">
    <property type="term" value="F:transmembrane transporter activity"/>
    <property type="evidence" value="ECO:0007669"/>
    <property type="project" value="InterPro"/>
</dbReference>
<sequence>MKKYSKNFWAICTSLLLFMTSFNLIIPELNDFITILGGIEYKGLIITLFTLSAAISRPFSGKLSDTIGRKSTMYIGITVSTIVTFLYPLCGSVLFFLTLRFFHGFSTGFLPTGATALVTDILPADKRGQGMGVFGTATSLGIGVGQFLGSPITNLVGLDGLFIISGMLAIIAGLMILTVRETLKNPQTFSPGLLKIKKTEIIERNVIPAGIVMILTATCSGIIFVLSPDMSEYLGIANKGWFFFFYVISTIGIRLFTGKVSDKYGRRETLIAGCLVLCISMLIVGFSESMFMFTIGAIVFGIATGINSPTLFAWMADLSPSHRRGISAGTLFIALEVGIMFGATSTLYTYESTFKSVPQTFMVGAGFSIVALLYILWHLKFRRQQTTY</sequence>
<keyword evidence="3 5" id="KW-1133">Transmembrane helix</keyword>
<dbReference type="Gene3D" id="1.20.1250.20">
    <property type="entry name" value="MFS general substrate transporter like domains"/>
    <property type="match status" value="2"/>
</dbReference>
<feature type="domain" description="Major facilitator superfamily (MFS) profile" evidence="6">
    <location>
        <begin position="1"/>
        <end position="383"/>
    </location>
</feature>
<feature type="transmembrane region" description="Helical" evidence="5">
    <location>
        <begin position="360"/>
        <end position="379"/>
    </location>
</feature>
<dbReference type="InterPro" id="IPR005829">
    <property type="entry name" value="Sugar_transporter_CS"/>
</dbReference>
<gene>
    <name evidence="7" type="ORF">SAMN05216474_2223</name>
</gene>